<evidence type="ECO:0000313" key="1">
    <source>
        <dbReference type="EMBL" id="GIY28899.1"/>
    </source>
</evidence>
<proteinExistence type="predicted"/>
<name>A0AAV4S7J1_9ARAC</name>
<reference evidence="1 2" key="1">
    <citation type="submission" date="2021-06" db="EMBL/GenBank/DDBJ databases">
        <title>Caerostris darwini draft genome.</title>
        <authorList>
            <person name="Kono N."/>
            <person name="Arakawa K."/>
        </authorList>
    </citation>
    <scope>NUCLEOTIDE SEQUENCE [LARGE SCALE GENOMIC DNA]</scope>
</reference>
<dbReference type="Proteomes" id="UP001054837">
    <property type="component" value="Unassembled WGS sequence"/>
</dbReference>
<organism evidence="1 2">
    <name type="scientific">Caerostris darwini</name>
    <dbReference type="NCBI Taxonomy" id="1538125"/>
    <lineage>
        <taxon>Eukaryota</taxon>
        <taxon>Metazoa</taxon>
        <taxon>Ecdysozoa</taxon>
        <taxon>Arthropoda</taxon>
        <taxon>Chelicerata</taxon>
        <taxon>Arachnida</taxon>
        <taxon>Araneae</taxon>
        <taxon>Araneomorphae</taxon>
        <taxon>Entelegynae</taxon>
        <taxon>Araneoidea</taxon>
        <taxon>Araneidae</taxon>
        <taxon>Caerostris</taxon>
    </lineage>
</organism>
<protein>
    <submittedName>
        <fullName evidence="1">Uncharacterized protein</fullName>
    </submittedName>
</protein>
<accession>A0AAV4S7J1</accession>
<dbReference type="EMBL" id="BPLQ01007235">
    <property type="protein sequence ID" value="GIY28899.1"/>
    <property type="molecule type" value="Genomic_DNA"/>
</dbReference>
<sequence length="114" mass="12612">MSIHILREKPCQRLVTSVRIGASPRVSMQLPSFLTIPFMQMSAGQDSPRDSFHDAFNDGGVKGLLAPLMNYEPIYCGEEGRLAFPFNWQQTSAAEGDYPGCSFSLTRPLRCPDG</sequence>
<keyword evidence="2" id="KW-1185">Reference proteome</keyword>
<comment type="caution">
    <text evidence="1">The sequence shown here is derived from an EMBL/GenBank/DDBJ whole genome shotgun (WGS) entry which is preliminary data.</text>
</comment>
<dbReference type="AlphaFoldDB" id="A0AAV4S7J1"/>
<evidence type="ECO:0000313" key="2">
    <source>
        <dbReference type="Proteomes" id="UP001054837"/>
    </source>
</evidence>
<gene>
    <name evidence="1" type="ORF">CDAR_558471</name>
</gene>